<evidence type="ECO:0000256" key="4">
    <source>
        <dbReference type="ARBA" id="ARBA00022705"/>
    </source>
</evidence>
<dbReference type="GO" id="GO:0000724">
    <property type="term" value="P:double-strand break repair via homologous recombination"/>
    <property type="evidence" value="ECO:0007669"/>
    <property type="project" value="TreeGrafter"/>
</dbReference>
<dbReference type="Gene3D" id="2.40.50.510">
    <property type="match status" value="1"/>
</dbReference>
<evidence type="ECO:0000259" key="9">
    <source>
        <dbReference type="Pfam" id="PF16099"/>
    </source>
</evidence>
<dbReference type="InterPro" id="IPR042470">
    <property type="entry name" value="RMI1_N_C_sf"/>
</dbReference>
<dbReference type="InterPro" id="IPR032199">
    <property type="entry name" value="RMI1_C"/>
</dbReference>
<dbReference type="GO" id="GO:0000712">
    <property type="term" value="P:resolution of meiotic recombination intermediates"/>
    <property type="evidence" value="ECO:0007669"/>
    <property type="project" value="TreeGrafter"/>
</dbReference>
<feature type="domain" description="RMI1 N-terminal" evidence="10">
    <location>
        <begin position="11"/>
        <end position="60"/>
    </location>
</feature>
<dbReference type="SMART" id="SM01161">
    <property type="entry name" value="DUF1767"/>
    <property type="match status" value="1"/>
</dbReference>
<evidence type="ECO:0000256" key="6">
    <source>
        <dbReference type="ARBA" id="ARBA00024977"/>
    </source>
</evidence>
<comment type="function">
    <text evidence="6">Essential component of the RMI complex, a complex that plays an important role in the processing of homologous recombination intermediates to limit DNA crossover formation in cells. Promotes TOP3A binding to double Holliday junctions (DHJ) and hence stimulates TOP3A-mediated dissolution. Required for BLM phosphorylation during mitosis. Within the BLM complex, required for BLM and TOP3A stability.</text>
</comment>
<evidence type="ECO:0000256" key="5">
    <source>
        <dbReference type="ARBA" id="ARBA00023242"/>
    </source>
</evidence>
<dbReference type="Gene3D" id="2.40.50.770">
    <property type="entry name" value="RecQ-mediated genome instability protein Rmi1, C-terminal domain"/>
    <property type="match status" value="1"/>
</dbReference>
<accession>G3MPK1</accession>
<dbReference type="PANTHER" id="PTHR14790:SF15">
    <property type="entry name" value="RECQ-MEDIATED GENOME INSTABILITY PROTEIN 1"/>
    <property type="match status" value="1"/>
</dbReference>
<feature type="compositionally biased region" description="Basic and acidic residues" evidence="7">
    <location>
        <begin position="383"/>
        <end position="395"/>
    </location>
</feature>
<dbReference type="PANTHER" id="PTHR14790">
    <property type="entry name" value="RECQ-MEDIATED GENOME INSTABILITY PROTEIN 1 RMI1"/>
    <property type="match status" value="1"/>
</dbReference>
<dbReference type="FunFam" id="2.40.50.770:FF:000002">
    <property type="entry name" value="recQ-mediated genome instability protein 1"/>
    <property type="match status" value="1"/>
</dbReference>
<keyword evidence="5" id="KW-0539">Nucleus</keyword>
<feature type="region of interest" description="Disordered" evidence="7">
    <location>
        <begin position="232"/>
        <end position="269"/>
    </location>
</feature>
<dbReference type="AlphaFoldDB" id="G3MPK1"/>
<reference evidence="11" key="1">
    <citation type="journal article" date="2011" name="PLoS ONE">
        <title>A deep insight into the sialotranscriptome of the gulf coast tick, Amblyomma maculatum.</title>
        <authorList>
            <person name="Karim S."/>
            <person name="Singh P."/>
            <person name="Ribeiro J.M."/>
        </authorList>
    </citation>
    <scope>NUCLEOTIDE SEQUENCE</scope>
    <source>
        <tissue evidence="11">Salivary gland</tissue>
    </source>
</reference>
<feature type="compositionally biased region" description="Polar residues" evidence="7">
    <location>
        <begin position="240"/>
        <end position="250"/>
    </location>
</feature>
<evidence type="ECO:0000256" key="1">
    <source>
        <dbReference type="ARBA" id="ARBA00004123"/>
    </source>
</evidence>
<proteinExistence type="evidence at transcript level"/>
<feature type="region of interest" description="Disordered" evidence="7">
    <location>
        <begin position="355"/>
        <end position="408"/>
    </location>
</feature>
<evidence type="ECO:0000313" key="11">
    <source>
        <dbReference type="EMBL" id="AEO35419.1"/>
    </source>
</evidence>
<dbReference type="Gene3D" id="1.10.8.1020">
    <property type="entry name" value="RecQ-mediated genome instability protein 1, N-terminal domain"/>
    <property type="match status" value="1"/>
</dbReference>
<dbReference type="GO" id="GO:0000166">
    <property type="term" value="F:nucleotide binding"/>
    <property type="evidence" value="ECO:0007669"/>
    <property type="project" value="InterPro"/>
</dbReference>
<comment type="subcellular location">
    <subcellularLocation>
        <location evidence="1">Nucleus</location>
    </subcellularLocation>
</comment>
<dbReference type="Pfam" id="PF21000">
    <property type="entry name" value="RMI1_N_N"/>
    <property type="match status" value="1"/>
</dbReference>
<keyword evidence="4" id="KW-0235">DNA replication</keyword>
<evidence type="ECO:0000256" key="2">
    <source>
        <dbReference type="ARBA" id="ARBA00006395"/>
    </source>
</evidence>
<evidence type="ECO:0000259" key="10">
    <source>
        <dbReference type="Pfam" id="PF21000"/>
    </source>
</evidence>
<dbReference type="InterPro" id="IPR049363">
    <property type="entry name" value="RMI1_N"/>
</dbReference>
<organism evidence="11">
    <name type="scientific">Amblyomma maculatum</name>
    <name type="common">Gulf Coast tick</name>
    <dbReference type="NCBI Taxonomy" id="34609"/>
    <lineage>
        <taxon>Eukaryota</taxon>
        <taxon>Metazoa</taxon>
        <taxon>Ecdysozoa</taxon>
        <taxon>Arthropoda</taxon>
        <taxon>Chelicerata</taxon>
        <taxon>Arachnida</taxon>
        <taxon>Acari</taxon>
        <taxon>Parasitiformes</taxon>
        <taxon>Ixodida</taxon>
        <taxon>Ixodoidea</taxon>
        <taxon>Ixodidae</taxon>
        <taxon>Amblyomminae</taxon>
        <taxon>Amblyomma</taxon>
    </lineage>
</organism>
<dbReference type="GO" id="GO:0016604">
    <property type="term" value="C:nuclear body"/>
    <property type="evidence" value="ECO:0007669"/>
    <property type="project" value="TreeGrafter"/>
</dbReference>
<evidence type="ECO:0000256" key="3">
    <source>
        <dbReference type="ARBA" id="ARBA00018987"/>
    </source>
</evidence>
<evidence type="ECO:0000256" key="7">
    <source>
        <dbReference type="SAM" id="MobiDB-lite"/>
    </source>
</evidence>
<dbReference type="Pfam" id="PF08585">
    <property type="entry name" value="RMI1_N_C"/>
    <property type="match status" value="1"/>
</dbReference>
<protein>
    <recommendedName>
        <fullName evidence="3">RecQ-mediated genome instability protein 1</fullName>
    </recommendedName>
</protein>
<dbReference type="GO" id="GO:0006260">
    <property type="term" value="P:DNA replication"/>
    <property type="evidence" value="ECO:0007669"/>
    <property type="project" value="UniProtKB-KW"/>
</dbReference>
<dbReference type="GO" id="GO:0031422">
    <property type="term" value="C:RecQ family helicase-topoisomerase III complex"/>
    <property type="evidence" value="ECO:0007669"/>
    <property type="project" value="TreeGrafter"/>
</dbReference>
<feature type="domain" description="RecQ-mediated genome instability protein 1 C-terminal OB-fold" evidence="9">
    <location>
        <begin position="409"/>
        <end position="534"/>
    </location>
</feature>
<dbReference type="EMBL" id="JO843802">
    <property type="protein sequence ID" value="AEO35419.1"/>
    <property type="molecule type" value="mRNA"/>
</dbReference>
<comment type="similarity">
    <text evidence="2">Belongs to the RMI1 family.</text>
</comment>
<name>G3MPK1_AMBMU</name>
<evidence type="ECO:0000259" key="8">
    <source>
        <dbReference type="Pfam" id="PF08585"/>
    </source>
</evidence>
<feature type="domain" description="RecQ mediated genome instability protein 1 OB-fold" evidence="8">
    <location>
        <begin position="70"/>
        <end position="204"/>
    </location>
</feature>
<dbReference type="Pfam" id="PF16099">
    <property type="entry name" value="RMI1_C"/>
    <property type="match status" value="1"/>
</dbReference>
<sequence length="539" mass="59773">MNEIDDLADRFAQQHIKVNRSWLQACIRYVEDERSSSTQASAFGGDLYKHLYYQLLLTNLLGGLGMTCLPESAVSAHKLVLKGSFFLQVDSVHDVSQPAYSQLLKITNTENENTGVRADPDEKPFAWQAHPKRMLKLDVTDGTRHMQAIEFEPVPCMSVDMRPGIKILVTGPVECRRGLMFLRADNVRVLGGAVEPLLQDNCQEALLCRVLGRDPSHFADLVVPRRATVPSAGVNEVENRSSSGDQTSGQPERARAGNISSRCGRDFEHDDSRATTIPIANSNSLTVRMSSSAVDVDNAWDRAASTDVDPDDVLMSQIDLEKLRPENEMQDCTDEEVDEDLLREQLDFQAEAANAGALQDITDSNNPITAESRIEPPPSTSTHDSKPNHDCRSEGPLEQTVDEGPVASLPYTRLSSVLKDGKEPDMSQVVIIKGYIAMPTSKLKVGPKEQWQLSAIITDDTASLEVDIDNDLLSNWMGLTPLEAKKKRKLSSKFKEFFAEKVGECQEKMRSLNGLLTVSFPGSKEKLPVLLDYNEWKQD</sequence>
<dbReference type="InterPro" id="IPR013894">
    <property type="entry name" value="RMI1_OB"/>
</dbReference>
<dbReference type="InterPro" id="IPR044881">
    <property type="entry name" value="RMI1_N_N_sf"/>
</dbReference>